<dbReference type="PANTHER" id="PTHR24412">
    <property type="entry name" value="KELCH PROTEIN"/>
    <property type="match status" value="1"/>
</dbReference>
<organism evidence="3 4">
    <name type="scientific">Chitinophaga defluvii</name>
    <dbReference type="NCBI Taxonomy" id="3163343"/>
    <lineage>
        <taxon>Bacteria</taxon>
        <taxon>Pseudomonadati</taxon>
        <taxon>Bacteroidota</taxon>
        <taxon>Chitinophagia</taxon>
        <taxon>Chitinophagales</taxon>
        <taxon>Chitinophagaceae</taxon>
        <taxon>Chitinophaga</taxon>
    </lineage>
</organism>
<accession>A0ABV2T691</accession>
<gene>
    <name evidence="3" type="ORF">ABR189_12185</name>
</gene>
<dbReference type="Gene3D" id="2.120.10.80">
    <property type="entry name" value="Kelch-type beta propeller"/>
    <property type="match status" value="2"/>
</dbReference>
<evidence type="ECO:0000313" key="3">
    <source>
        <dbReference type="EMBL" id="MET6998137.1"/>
    </source>
</evidence>
<keyword evidence="4" id="KW-1185">Reference proteome</keyword>
<dbReference type="PANTHER" id="PTHR24412:SF489">
    <property type="entry name" value="RING FINGER DOMAIN AND KELCH REPEAT-CONTAINING PROTEIN DDB_G0271372"/>
    <property type="match status" value="1"/>
</dbReference>
<evidence type="ECO:0000256" key="2">
    <source>
        <dbReference type="ARBA" id="ARBA00022737"/>
    </source>
</evidence>
<dbReference type="Proteomes" id="UP001549749">
    <property type="component" value="Unassembled WGS sequence"/>
</dbReference>
<dbReference type="RefSeq" id="WP_354660772.1">
    <property type="nucleotide sequence ID" value="NZ_JBEXAC010000001.1"/>
</dbReference>
<dbReference type="SUPFAM" id="SSF117281">
    <property type="entry name" value="Kelch motif"/>
    <property type="match status" value="1"/>
</dbReference>
<evidence type="ECO:0000313" key="4">
    <source>
        <dbReference type="Proteomes" id="UP001549749"/>
    </source>
</evidence>
<evidence type="ECO:0008006" key="5">
    <source>
        <dbReference type="Google" id="ProtNLM"/>
    </source>
</evidence>
<name>A0ABV2T691_9BACT</name>
<protein>
    <recommendedName>
        <fullName evidence="5">N-acetylneuraminic acid mutarotase</fullName>
    </recommendedName>
</protein>
<keyword evidence="2" id="KW-0677">Repeat</keyword>
<evidence type="ECO:0000256" key="1">
    <source>
        <dbReference type="ARBA" id="ARBA00022441"/>
    </source>
</evidence>
<dbReference type="InterPro" id="IPR056734">
    <property type="entry name" value="NANM"/>
</dbReference>
<keyword evidence="1" id="KW-0880">Kelch repeat</keyword>
<dbReference type="Pfam" id="PF24996">
    <property type="entry name" value="NANM"/>
    <property type="match status" value="2"/>
</dbReference>
<comment type="caution">
    <text evidence="3">The sequence shown here is derived from an EMBL/GenBank/DDBJ whole genome shotgun (WGS) entry which is preliminary data.</text>
</comment>
<proteinExistence type="predicted"/>
<dbReference type="InterPro" id="IPR015915">
    <property type="entry name" value="Kelch-typ_b-propeller"/>
</dbReference>
<reference evidence="3 4" key="1">
    <citation type="submission" date="2024-06" db="EMBL/GenBank/DDBJ databases">
        <title>Chitinophaga defluvii sp. nov., isolated from municipal sewage.</title>
        <authorList>
            <person name="Zhang L."/>
        </authorList>
    </citation>
    <scope>NUCLEOTIDE SEQUENCE [LARGE SCALE GENOMIC DNA]</scope>
    <source>
        <strain evidence="3 4">H8</strain>
    </source>
</reference>
<sequence>MMNGTQTQAQDKLTWTTLPALPGEGWAGMFAGVSNGTLFCMGGANFPGKRPWEGGKKKWYDNIYRLEKGKGWVLLKEKLPLPLAYGIAVNYGNQMIIVGGSSPDSYSRQVIGFSWEHQQLSQTRYPDLPVPLANMAGALTGSLLIVAGGNSSITGPPLSEMYALDLVNPANGWFELPSCPGPQRLLPVCGVYNGKFYLFSGENTGKNAKHGSFRHILQDAYCFTPVWSDNKWSGTWQQLGPMPRGASAGASPLPVLQDGSLLLWGGVDAVTALYETPATHPGITRSVLRYYPEKDSWKYDSTMINISARVTLPVTYWENKWIYISGEIKPGTRTNTVYAVQ</sequence>
<dbReference type="EMBL" id="JBEXAC010000001">
    <property type="protein sequence ID" value="MET6998137.1"/>
    <property type="molecule type" value="Genomic_DNA"/>
</dbReference>